<dbReference type="Proteomes" id="UP000502297">
    <property type="component" value="Chromosome"/>
</dbReference>
<sequence length="209" mass="24583">MSNEVLTLVQKRQAIEQGLRPFLDHSILGSVLEYWENKYGNLPSFVLNRFIHEICDAYELKDYRKDMLKKVLNELSLIERQVILDVNTESLPASNQQELEKTDSSHITIAFIYFVEQVIQSVNAPDLTDFYAEVNKKLSELGFKIDLQKQAILLRDTQFFPVERYAQIITVLYEQYCVFYGPYKADHLYARMKEHIKNQYPKVDLHLLV</sequence>
<dbReference type="AlphaFoldDB" id="A0A6G8RT79"/>
<proteinExistence type="predicted"/>
<evidence type="ECO:0000313" key="2">
    <source>
        <dbReference type="Proteomes" id="UP000502297"/>
    </source>
</evidence>
<evidence type="ECO:0000313" key="1">
    <source>
        <dbReference type="EMBL" id="QIO05030.1"/>
    </source>
</evidence>
<gene>
    <name evidence="1" type="ORF">G8E00_03100</name>
</gene>
<keyword evidence="2" id="KW-1185">Reference proteome</keyword>
<dbReference type="EMBL" id="CP049801">
    <property type="protein sequence ID" value="QIO05030.1"/>
    <property type="molecule type" value="Genomic_DNA"/>
</dbReference>
<dbReference type="RefSeq" id="WP_166221908.1">
    <property type="nucleotide sequence ID" value="NZ_CP049801.1"/>
</dbReference>
<dbReference type="KEGG" id="asha:G8E00_03100"/>
<organism evidence="1 2">
    <name type="scientific">Acinetobacter shaoyimingii</name>
    <dbReference type="NCBI Taxonomy" id="2715164"/>
    <lineage>
        <taxon>Bacteria</taxon>
        <taxon>Pseudomonadati</taxon>
        <taxon>Pseudomonadota</taxon>
        <taxon>Gammaproteobacteria</taxon>
        <taxon>Moraxellales</taxon>
        <taxon>Moraxellaceae</taxon>
        <taxon>Acinetobacter</taxon>
    </lineage>
</organism>
<accession>A0A6G8RT79</accession>
<protein>
    <submittedName>
        <fullName evidence="1">Uncharacterized protein</fullName>
    </submittedName>
</protein>
<name>A0A6G8RT79_9GAMM</name>
<reference evidence="1 2" key="1">
    <citation type="submission" date="2020-03" db="EMBL/GenBank/DDBJ databases">
        <authorList>
            <person name="Zhu W."/>
        </authorList>
    </citation>
    <scope>NUCLEOTIDE SEQUENCE [LARGE SCALE GENOMIC DNA]</scope>
    <source>
        <strain evidence="1 2">323-1</strain>
    </source>
</reference>